<keyword evidence="5" id="KW-1185">Reference proteome</keyword>
<dbReference type="EMBL" id="JAPFFF010000016">
    <property type="protein sequence ID" value="KAK8865096.1"/>
    <property type="molecule type" value="Genomic_DNA"/>
</dbReference>
<comment type="caution">
    <text evidence="4">The sequence shown here is derived from an EMBL/GenBank/DDBJ whole genome shotgun (WGS) entry which is preliminary data.</text>
</comment>
<dbReference type="Proteomes" id="UP001470230">
    <property type="component" value="Unassembled WGS sequence"/>
</dbReference>
<evidence type="ECO:0000313" key="1">
    <source>
        <dbReference type="EMBL" id="KAK8853624.1"/>
    </source>
</evidence>
<name>A0ABR2IN62_9EUKA</name>
<dbReference type="EMBL" id="JAPFFF010000018">
    <property type="protein sequence ID" value="KAK8860489.1"/>
    <property type="molecule type" value="Genomic_DNA"/>
</dbReference>
<accession>A0ABR2IN62</accession>
<reference evidence="4 5" key="1">
    <citation type="submission" date="2024-04" db="EMBL/GenBank/DDBJ databases">
        <title>Tritrichomonas musculus Genome.</title>
        <authorList>
            <person name="Alves-Ferreira E."/>
            <person name="Grigg M."/>
            <person name="Lorenzi H."/>
            <person name="Galac M."/>
        </authorList>
    </citation>
    <scope>NUCLEOTIDE SEQUENCE [LARGE SCALE GENOMIC DNA]</scope>
    <source>
        <strain evidence="4 5">EAF2021</strain>
    </source>
</reference>
<sequence length="127" mass="14421">MTLFNYLVDGDIIEWKYDLEPDEIDGIEDCLETKEKDVIKVTVTNLSVYPGITDSNIILDALDKIAYYIHKHRICALGGLMFLVAEEKDDGRIVYKPEGIRLSLKGGECKKSKGKVKACRKINRNLK</sequence>
<gene>
    <name evidence="4" type="ORF">M9Y10_010628</name>
    <name evidence="3" type="ORF">M9Y10_012154</name>
    <name evidence="2" type="ORF">M9Y10_013466</name>
    <name evidence="1" type="ORF">M9Y10_017185</name>
</gene>
<evidence type="ECO:0000313" key="3">
    <source>
        <dbReference type="EMBL" id="KAK8860489.1"/>
    </source>
</evidence>
<organism evidence="4 5">
    <name type="scientific">Tritrichomonas musculus</name>
    <dbReference type="NCBI Taxonomy" id="1915356"/>
    <lineage>
        <taxon>Eukaryota</taxon>
        <taxon>Metamonada</taxon>
        <taxon>Parabasalia</taxon>
        <taxon>Tritrichomonadida</taxon>
        <taxon>Tritrichomonadidae</taxon>
        <taxon>Tritrichomonas</taxon>
    </lineage>
</organism>
<dbReference type="EMBL" id="JAPFFF010000019">
    <property type="protein sequence ID" value="KAK8858364.1"/>
    <property type="molecule type" value="Genomic_DNA"/>
</dbReference>
<evidence type="ECO:0000313" key="4">
    <source>
        <dbReference type="EMBL" id="KAK8865096.1"/>
    </source>
</evidence>
<evidence type="ECO:0000313" key="5">
    <source>
        <dbReference type="Proteomes" id="UP001470230"/>
    </source>
</evidence>
<proteinExistence type="predicted"/>
<protein>
    <submittedName>
        <fullName evidence="4">Uncharacterized protein</fullName>
    </submittedName>
</protein>
<dbReference type="EMBL" id="JAPFFF010000022">
    <property type="protein sequence ID" value="KAK8853624.1"/>
    <property type="molecule type" value="Genomic_DNA"/>
</dbReference>
<evidence type="ECO:0000313" key="2">
    <source>
        <dbReference type="EMBL" id="KAK8858364.1"/>
    </source>
</evidence>